<sequence>MASSSTEKVEEVKIDRRNSVDGGTNSWSGSTSLALLGSGASFALTALGARAEEVVVDTSAQATEGAADTLLGVLFTAAFIGLSILTIGVVYLSVTDWLEKRERDALAKTAASDQDKLGAPVKNSVERFTPKGFGKKIEKSEKDKKVEQKS</sequence>
<proteinExistence type="predicted"/>
<dbReference type="EMBL" id="JBHFFA010000007">
    <property type="protein sequence ID" value="KAL2613921.1"/>
    <property type="molecule type" value="Genomic_DNA"/>
</dbReference>
<evidence type="ECO:0000313" key="3">
    <source>
        <dbReference type="EMBL" id="KAL2613921.1"/>
    </source>
</evidence>
<comment type="caution">
    <text evidence="3">The sequence shown here is derived from an EMBL/GenBank/DDBJ whole genome shotgun (WGS) entry which is preliminary data.</text>
</comment>
<evidence type="ECO:0000313" key="4">
    <source>
        <dbReference type="Proteomes" id="UP001605036"/>
    </source>
</evidence>
<feature type="compositionally biased region" description="Basic and acidic residues" evidence="1">
    <location>
        <begin position="124"/>
        <end position="150"/>
    </location>
</feature>
<reference evidence="3 4" key="1">
    <citation type="submission" date="2024-09" db="EMBL/GenBank/DDBJ databases">
        <title>Chromosome-scale assembly of Riccia fluitans.</title>
        <authorList>
            <person name="Paukszto L."/>
            <person name="Sawicki J."/>
            <person name="Karawczyk K."/>
            <person name="Piernik-Szablinska J."/>
            <person name="Szczecinska M."/>
            <person name="Mazdziarz M."/>
        </authorList>
    </citation>
    <scope>NUCLEOTIDE SEQUENCE [LARGE SCALE GENOMIC DNA]</scope>
    <source>
        <strain evidence="3">Rf_01</strain>
        <tissue evidence="3">Aerial parts of the thallus</tissue>
    </source>
</reference>
<keyword evidence="2" id="KW-0472">Membrane</keyword>
<protein>
    <submittedName>
        <fullName evidence="3">Uncharacterized protein</fullName>
    </submittedName>
</protein>
<accession>A0ABD1Y168</accession>
<evidence type="ECO:0000256" key="2">
    <source>
        <dbReference type="SAM" id="Phobius"/>
    </source>
</evidence>
<dbReference type="AlphaFoldDB" id="A0ABD1Y168"/>
<organism evidence="3 4">
    <name type="scientific">Riccia fluitans</name>
    <dbReference type="NCBI Taxonomy" id="41844"/>
    <lineage>
        <taxon>Eukaryota</taxon>
        <taxon>Viridiplantae</taxon>
        <taxon>Streptophyta</taxon>
        <taxon>Embryophyta</taxon>
        <taxon>Marchantiophyta</taxon>
        <taxon>Marchantiopsida</taxon>
        <taxon>Marchantiidae</taxon>
        <taxon>Marchantiales</taxon>
        <taxon>Ricciaceae</taxon>
        <taxon>Riccia</taxon>
    </lineage>
</organism>
<keyword evidence="2" id="KW-0812">Transmembrane</keyword>
<feature type="region of interest" description="Disordered" evidence="1">
    <location>
        <begin position="121"/>
        <end position="150"/>
    </location>
</feature>
<evidence type="ECO:0000256" key="1">
    <source>
        <dbReference type="SAM" id="MobiDB-lite"/>
    </source>
</evidence>
<dbReference type="Proteomes" id="UP001605036">
    <property type="component" value="Unassembled WGS sequence"/>
</dbReference>
<keyword evidence="4" id="KW-1185">Reference proteome</keyword>
<gene>
    <name evidence="3" type="ORF">R1flu_025613</name>
</gene>
<feature type="transmembrane region" description="Helical" evidence="2">
    <location>
        <begin position="70"/>
        <end position="94"/>
    </location>
</feature>
<name>A0ABD1Y168_9MARC</name>
<dbReference type="PANTHER" id="PTHR36735">
    <property type="entry name" value="TRANSMEMBRANE PROTEIN"/>
    <property type="match status" value="1"/>
</dbReference>
<dbReference type="PANTHER" id="PTHR36735:SF1">
    <property type="entry name" value="TRANSMEMBRANE PROTEIN"/>
    <property type="match status" value="1"/>
</dbReference>
<keyword evidence="2" id="KW-1133">Transmembrane helix</keyword>